<dbReference type="PANTHER" id="PTHR12835:SF5">
    <property type="entry name" value="BIOTIN--PROTEIN LIGASE"/>
    <property type="match status" value="1"/>
</dbReference>
<dbReference type="OrthoDB" id="9807064at2"/>
<dbReference type="EC" id="6.3.4.15" evidence="3"/>
<dbReference type="NCBIfam" id="TIGR00121">
    <property type="entry name" value="birA_ligase"/>
    <property type="match status" value="1"/>
</dbReference>
<dbReference type="GO" id="GO:0005737">
    <property type="term" value="C:cytoplasm"/>
    <property type="evidence" value="ECO:0007669"/>
    <property type="project" value="TreeGrafter"/>
</dbReference>
<evidence type="ECO:0000313" key="3">
    <source>
        <dbReference type="EMBL" id="MRX65228.1"/>
    </source>
</evidence>
<feature type="domain" description="BPL/LPL catalytic" evidence="2">
    <location>
        <begin position="1"/>
        <end position="177"/>
    </location>
</feature>
<gene>
    <name evidence="3" type="ORF">GJ691_13775</name>
</gene>
<evidence type="ECO:0000256" key="1">
    <source>
        <dbReference type="ARBA" id="ARBA00022598"/>
    </source>
</evidence>
<dbReference type="Pfam" id="PF03099">
    <property type="entry name" value="BPL_LplA_LipB"/>
    <property type="match status" value="1"/>
</dbReference>
<proteinExistence type="predicted"/>
<dbReference type="SUPFAM" id="SSF55681">
    <property type="entry name" value="Class II aaRS and biotin synthetases"/>
    <property type="match status" value="1"/>
</dbReference>
<dbReference type="PANTHER" id="PTHR12835">
    <property type="entry name" value="BIOTIN PROTEIN LIGASE"/>
    <property type="match status" value="1"/>
</dbReference>
<dbReference type="InterPro" id="IPR004143">
    <property type="entry name" value="BPL_LPL_catalytic"/>
</dbReference>
<dbReference type="InterPro" id="IPR004408">
    <property type="entry name" value="Biotin_CoA_COase_ligase"/>
</dbReference>
<dbReference type="Proteomes" id="UP000443153">
    <property type="component" value="Unassembled WGS sequence"/>
</dbReference>
<reference evidence="3 4" key="1">
    <citation type="submission" date="2019-11" db="EMBL/GenBank/DDBJ databases">
        <title>Maribacter lutea sp. nov., a marine bacterium isolated from intertidal sand.</title>
        <authorList>
            <person name="Liu A."/>
        </authorList>
    </citation>
    <scope>NUCLEOTIDE SEQUENCE [LARGE SCALE GENOMIC DNA]</scope>
    <source>
        <strain evidence="3 4">RZ05</strain>
    </source>
</reference>
<protein>
    <submittedName>
        <fullName evidence="3">Biotin--[acetyl-CoA-carboxylase] ligase</fullName>
        <ecNumber evidence="3">6.3.4.15</ecNumber>
    </submittedName>
</protein>
<organism evidence="3 4">
    <name type="scientific">Maribacter luteus</name>
    <dbReference type="NCBI Taxonomy" id="2594478"/>
    <lineage>
        <taxon>Bacteria</taxon>
        <taxon>Pseudomonadati</taxon>
        <taxon>Bacteroidota</taxon>
        <taxon>Flavobacteriia</taxon>
        <taxon>Flavobacteriales</taxon>
        <taxon>Flavobacteriaceae</taxon>
        <taxon>Maribacter</taxon>
    </lineage>
</organism>
<dbReference type="CDD" id="cd16442">
    <property type="entry name" value="BPL"/>
    <property type="match status" value="1"/>
</dbReference>
<name>A0A6I2MNC5_9FLAO</name>
<dbReference type="Gene3D" id="3.30.930.10">
    <property type="entry name" value="Bira Bifunctional Protein, Domain 2"/>
    <property type="match status" value="1"/>
</dbReference>
<dbReference type="RefSeq" id="WP_154367875.1">
    <property type="nucleotide sequence ID" value="NZ_WKJH01000022.1"/>
</dbReference>
<comment type="caution">
    <text evidence="3">The sequence shown here is derived from an EMBL/GenBank/DDBJ whole genome shotgun (WGS) entry which is preliminary data.</text>
</comment>
<dbReference type="AlphaFoldDB" id="A0A6I2MNC5"/>
<keyword evidence="4" id="KW-1185">Reference proteome</keyword>
<dbReference type="InterPro" id="IPR045864">
    <property type="entry name" value="aa-tRNA-synth_II/BPL/LPL"/>
</dbReference>
<dbReference type="GO" id="GO:0004077">
    <property type="term" value="F:biotin--[biotin carboxyl-carrier protein] ligase activity"/>
    <property type="evidence" value="ECO:0007669"/>
    <property type="project" value="UniProtKB-EC"/>
</dbReference>
<keyword evidence="1 3" id="KW-0436">Ligase</keyword>
<evidence type="ECO:0000313" key="4">
    <source>
        <dbReference type="Proteomes" id="UP000443153"/>
    </source>
</evidence>
<sequence length="243" mass="27242">MKIIKLDATHSTNLYLKDLMSKTSLEDFTIVVTEAQTLGRGQMGTVWVSEPFKNLTFSILKDLTSVRMANPFELNICISLAIYNALSKLGIPNLKVKWPNDILSGRSKICGILIENILSGSRMLSSVIGIGLNVNQKTFKDLPNVSSLSLLTGKIYDLDELLFLIQDELKNTFLEFGVKGAEFMKQNYETLLFRKDKPSTFKDVEGNMFMGFITGVSDIGKLMVTLEDGVLKEFNMKEISLLY</sequence>
<evidence type="ECO:0000259" key="2">
    <source>
        <dbReference type="PROSITE" id="PS51733"/>
    </source>
</evidence>
<dbReference type="EMBL" id="WKJH01000022">
    <property type="protein sequence ID" value="MRX65228.1"/>
    <property type="molecule type" value="Genomic_DNA"/>
</dbReference>
<dbReference type="PROSITE" id="PS51733">
    <property type="entry name" value="BPL_LPL_CATALYTIC"/>
    <property type="match status" value="1"/>
</dbReference>
<accession>A0A6I2MNC5</accession>